<dbReference type="PANTHER" id="PTHR42711">
    <property type="entry name" value="ABC TRANSPORTER ATP-BINDING PROTEIN"/>
    <property type="match status" value="1"/>
</dbReference>
<dbReference type="PROSITE" id="PS50893">
    <property type="entry name" value="ABC_TRANSPORTER_2"/>
    <property type="match status" value="1"/>
</dbReference>
<protein>
    <submittedName>
        <fullName evidence="6">ATP-binding cassette domain-containing protein</fullName>
    </submittedName>
</protein>
<dbReference type="InterPro" id="IPR050763">
    <property type="entry name" value="ABC_transporter_ATP-binding"/>
</dbReference>
<dbReference type="InterPro" id="IPR003593">
    <property type="entry name" value="AAA+_ATPase"/>
</dbReference>
<dbReference type="EMBL" id="NHRJ02000010">
    <property type="protein sequence ID" value="PZE20038.1"/>
    <property type="molecule type" value="Genomic_DNA"/>
</dbReference>
<evidence type="ECO:0000313" key="6">
    <source>
        <dbReference type="EMBL" id="PZE20038.1"/>
    </source>
</evidence>
<dbReference type="OrthoDB" id="9801987at2"/>
<dbReference type="RefSeq" id="WP_089200859.1">
    <property type="nucleotide sequence ID" value="NZ_NHRJ02000010.1"/>
</dbReference>
<keyword evidence="7" id="KW-1185">Reference proteome</keyword>
<dbReference type="InterPro" id="IPR025302">
    <property type="entry name" value="DrrA1/2-like_C"/>
</dbReference>
<comment type="similarity">
    <text evidence="1">Belongs to the ABC transporter superfamily.</text>
</comment>
<dbReference type="PANTHER" id="PTHR42711:SF5">
    <property type="entry name" value="ABC TRANSPORTER ATP-BINDING PROTEIN NATA"/>
    <property type="match status" value="1"/>
</dbReference>
<dbReference type="PROSITE" id="PS00211">
    <property type="entry name" value="ABC_TRANSPORTER_1"/>
    <property type="match status" value="1"/>
</dbReference>
<accession>A0A2W1NYW3</accession>
<dbReference type="AlphaFoldDB" id="A0A2W1NYW3"/>
<dbReference type="InterPro" id="IPR027417">
    <property type="entry name" value="P-loop_NTPase"/>
</dbReference>
<sequence length="303" mass="34055">MNLPPLQLQQVCKQYGGKTAVNGISFEIAAGEIYGLLGGNGAGKTTTMRMVLGLIYPDDGGIRYHGRSYSRELLPRLGYLPEERGLYPKLKVDEQLIYLARLRGMDGRTADKNLKKWLEKFNIAEYYNRKVEELSKGNQQKIQFIAAVIHNPGIIVLDEAFSGLDPVNVELLKSAVKELRDSGKTILFSTHRMEHVEELCRNITILHKSNPVLQGSVAEIKSRFPRERVLVDIGGQELHGLENIPHVRQVTRHEHGYEVNIARAEAAQLVLQHALAQGDLTRFEIVEPTLNEIFIRTVGEAVE</sequence>
<dbReference type="InterPro" id="IPR017871">
    <property type="entry name" value="ABC_transporter-like_CS"/>
</dbReference>
<dbReference type="GO" id="GO:0005524">
    <property type="term" value="F:ATP binding"/>
    <property type="evidence" value="ECO:0007669"/>
    <property type="project" value="UniProtKB-KW"/>
</dbReference>
<dbReference type="Proteomes" id="UP000214746">
    <property type="component" value="Unassembled WGS sequence"/>
</dbReference>
<name>A0A2W1NYW3_PAEXE</name>
<evidence type="ECO:0000313" key="7">
    <source>
        <dbReference type="Proteomes" id="UP000214746"/>
    </source>
</evidence>
<dbReference type="SMART" id="SM00382">
    <property type="entry name" value="AAA"/>
    <property type="match status" value="1"/>
</dbReference>
<dbReference type="Gene3D" id="3.40.50.300">
    <property type="entry name" value="P-loop containing nucleotide triphosphate hydrolases"/>
    <property type="match status" value="1"/>
</dbReference>
<keyword evidence="3" id="KW-0547">Nucleotide-binding</keyword>
<reference evidence="6" key="1">
    <citation type="submission" date="2018-06" db="EMBL/GenBank/DDBJ databases">
        <title>Paenibacillus xerothermodurans sp. nov. an extremely dry heat resistant spore forming bacterium isolated from the soil of Cape Canaveral, Florida.</title>
        <authorList>
            <person name="Seuylemezian A."/>
            <person name="Kaur N."/>
            <person name="Patil P."/>
            <person name="Patil P."/>
            <person name="Mayilraj S."/>
            <person name="Vaishampayan P."/>
        </authorList>
    </citation>
    <scope>NUCLEOTIDE SEQUENCE [LARGE SCALE GENOMIC DNA]</scope>
    <source>
        <strain evidence="6">ATCC 27380</strain>
    </source>
</reference>
<comment type="caution">
    <text evidence="6">The sequence shown here is derived from an EMBL/GenBank/DDBJ whole genome shotgun (WGS) entry which is preliminary data.</text>
</comment>
<dbReference type="InterPro" id="IPR003439">
    <property type="entry name" value="ABC_transporter-like_ATP-bd"/>
</dbReference>
<evidence type="ECO:0000256" key="1">
    <source>
        <dbReference type="ARBA" id="ARBA00005417"/>
    </source>
</evidence>
<dbReference type="Pfam" id="PF00005">
    <property type="entry name" value="ABC_tran"/>
    <property type="match status" value="1"/>
</dbReference>
<keyword evidence="4 6" id="KW-0067">ATP-binding</keyword>
<evidence type="ECO:0000259" key="5">
    <source>
        <dbReference type="PROSITE" id="PS50893"/>
    </source>
</evidence>
<keyword evidence="2" id="KW-0813">Transport</keyword>
<dbReference type="SUPFAM" id="SSF52540">
    <property type="entry name" value="P-loop containing nucleoside triphosphate hydrolases"/>
    <property type="match status" value="1"/>
</dbReference>
<evidence type="ECO:0000256" key="3">
    <source>
        <dbReference type="ARBA" id="ARBA00022741"/>
    </source>
</evidence>
<evidence type="ECO:0000256" key="2">
    <source>
        <dbReference type="ARBA" id="ARBA00022448"/>
    </source>
</evidence>
<proteinExistence type="inferred from homology"/>
<organism evidence="6 7">
    <name type="scientific">Paenibacillus xerothermodurans</name>
    <dbReference type="NCBI Taxonomy" id="1977292"/>
    <lineage>
        <taxon>Bacteria</taxon>
        <taxon>Bacillati</taxon>
        <taxon>Bacillota</taxon>
        <taxon>Bacilli</taxon>
        <taxon>Bacillales</taxon>
        <taxon>Paenibacillaceae</taxon>
        <taxon>Paenibacillus</taxon>
    </lineage>
</organism>
<dbReference type="GO" id="GO:0016887">
    <property type="term" value="F:ATP hydrolysis activity"/>
    <property type="evidence" value="ECO:0007669"/>
    <property type="project" value="InterPro"/>
</dbReference>
<dbReference type="Pfam" id="PF13732">
    <property type="entry name" value="DrrA1-3_C"/>
    <property type="match status" value="1"/>
</dbReference>
<gene>
    <name evidence="6" type="ORF">CBW46_015265</name>
</gene>
<feature type="domain" description="ABC transporter" evidence="5">
    <location>
        <begin position="6"/>
        <end position="233"/>
    </location>
</feature>
<evidence type="ECO:0000256" key="4">
    <source>
        <dbReference type="ARBA" id="ARBA00022840"/>
    </source>
</evidence>